<evidence type="ECO:0000256" key="6">
    <source>
        <dbReference type="ARBA" id="ARBA00023242"/>
    </source>
</evidence>
<keyword evidence="9" id="KW-1185">Reference proteome</keyword>
<evidence type="ECO:0000259" key="8">
    <source>
        <dbReference type="PROSITE" id="PS50864"/>
    </source>
</evidence>
<dbReference type="InterPro" id="IPR000770">
    <property type="entry name" value="SAND_dom"/>
</dbReference>
<keyword evidence="2" id="KW-0862">Zinc</keyword>
<feature type="region of interest" description="Disordered" evidence="7">
    <location>
        <begin position="21"/>
        <end position="57"/>
    </location>
</feature>
<dbReference type="Gene3D" id="3.10.390.10">
    <property type="entry name" value="SAND domain-like"/>
    <property type="match status" value="1"/>
</dbReference>
<feature type="compositionally biased region" description="Low complexity" evidence="7">
    <location>
        <begin position="359"/>
        <end position="374"/>
    </location>
</feature>
<feature type="compositionally biased region" description="Low complexity" evidence="7">
    <location>
        <begin position="21"/>
        <end position="33"/>
    </location>
</feature>
<proteinExistence type="predicted"/>
<keyword evidence="5" id="KW-0804">Transcription</keyword>
<evidence type="ECO:0000256" key="4">
    <source>
        <dbReference type="ARBA" id="ARBA00023125"/>
    </source>
</evidence>
<protein>
    <submittedName>
        <fullName evidence="10">SAND domain-containing protein</fullName>
    </submittedName>
</protein>
<dbReference type="InterPro" id="IPR010919">
    <property type="entry name" value="SAND-like_dom_sf"/>
</dbReference>
<feature type="region of interest" description="Disordered" evidence="7">
    <location>
        <begin position="350"/>
        <end position="378"/>
    </location>
</feature>
<dbReference type="Pfam" id="PF25892">
    <property type="entry name" value="Spe-44"/>
    <property type="match status" value="1"/>
</dbReference>
<feature type="region of interest" description="Disordered" evidence="7">
    <location>
        <begin position="247"/>
        <end position="278"/>
    </location>
</feature>
<keyword evidence="3" id="KW-0805">Transcription regulation</keyword>
<evidence type="ECO:0000313" key="9">
    <source>
        <dbReference type="Proteomes" id="UP000887560"/>
    </source>
</evidence>
<sequence>MSTELNGVDNYNNNNLIFQQQNESQHQQQQQIQTPTRPSSSSNYYKKEECSGDELPPNEELIGAPVHEIRCGLLIGKLHMIRFTCPGIHRKCKLISPRQFTIKAEKDKQKDWKGSIRLGKHNLRTLMEMKTLDFYEHEINCSLKCQSRNYIKNRKAEGGNNEMNINSDNNSERFSEMCEINDIKSIPSSACSSATSTRKSSSVLEEFACQTVPPIYSDHPHHHQNNNNHQNFAYLNEIEEEEEMLTSQNNSKTFYSSPSSSTPSTTTNTFLPSTSSIPLNSPNLPSDLINFKKGGESASLLNNNTLNTLLQLQQHQNNNNSPLKQLLLLPKNLSQNNGIALNSNGGHIENIKTPNIAKPSSSTTSLPSTHLPPLENSNNNLTQEAAIALLLQSVQTSIILEQQQKAANLNQNNNSNNLLLAQLVSTLNGSNGIEKLLAAAALSQQLQQQQRTPLKHNEQPAAVTNISNIRKSMEENASMFWSQMRNMGLLEDMLKTLSDTLERLKQIYLTGGNAVSEEFAAQRLSGVAIALDLCSLFGEKIHSRYIQATLESTIISKELLELQRKQDEQKRKLENAKRKSQVFDQILKNGNGTATALNKNIINSTSLRGTNHSSSTNENGTPEIKKIHLNI</sequence>
<reference evidence="10" key="1">
    <citation type="submission" date="2022-11" db="UniProtKB">
        <authorList>
            <consortium name="WormBaseParasite"/>
        </authorList>
    </citation>
    <scope>IDENTIFICATION</scope>
</reference>
<dbReference type="PROSITE" id="PS50864">
    <property type="entry name" value="SAND"/>
    <property type="match status" value="1"/>
</dbReference>
<feature type="domain" description="SAND" evidence="8">
    <location>
        <begin position="56"/>
        <end position="133"/>
    </location>
</feature>
<dbReference type="InterPro" id="IPR059099">
    <property type="entry name" value="GMEB1/2/Spe-44_dom"/>
</dbReference>
<dbReference type="Pfam" id="PF01342">
    <property type="entry name" value="SAND"/>
    <property type="match status" value="1"/>
</dbReference>
<evidence type="ECO:0000256" key="3">
    <source>
        <dbReference type="ARBA" id="ARBA00023015"/>
    </source>
</evidence>
<evidence type="ECO:0000256" key="5">
    <source>
        <dbReference type="ARBA" id="ARBA00023163"/>
    </source>
</evidence>
<accession>A0A915P8M2</accession>
<evidence type="ECO:0000256" key="7">
    <source>
        <dbReference type="SAM" id="MobiDB-lite"/>
    </source>
</evidence>
<keyword evidence="4" id="KW-0238">DNA-binding</keyword>
<evidence type="ECO:0000313" key="10">
    <source>
        <dbReference type="WBParaSite" id="scf7180000423292.g10612"/>
    </source>
</evidence>
<keyword evidence="6" id="KW-0539">Nucleus</keyword>
<name>A0A915P8M2_9BILA</name>
<dbReference type="SMART" id="SM00258">
    <property type="entry name" value="SAND"/>
    <property type="match status" value="1"/>
</dbReference>
<feature type="compositionally biased region" description="Low complexity" evidence="7">
    <location>
        <begin position="249"/>
        <end position="278"/>
    </location>
</feature>
<dbReference type="AlphaFoldDB" id="A0A915P8M2"/>
<dbReference type="PANTHER" id="PTHR10417:SF4">
    <property type="entry name" value="SAND DOMAIN-CONTAINING PROTEIN-RELATED"/>
    <property type="match status" value="1"/>
</dbReference>
<organism evidence="9 10">
    <name type="scientific">Meloidogyne floridensis</name>
    <dbReference type="NCBI Taxonomy" id="298350"/>
    <lineage>
        <taxon>Eukaryota</taxon>
        <taxon>Metazoa</taxon>
        <taxon>Ecdysozoa</taxon>
        <taxon>Nematoda</taxon>
        <taxon>Chromadorea</taxon>
        <taxon>Rhabditida</taxon>
        <taxon>Tylenchina</taxon>
        <taxon>Tylenchomorpha</taxon>
        <taxon>Tylenchoidea</taxon>
        <taxon>Meloidogynidae</taxon>
        <taxon>Meloidogyninae</taxon>
        <taxon>Meloidogyne</taxon>
    </lineage>
</organism>
<dbReference type="PANTHER" id="PTHR10417">
    <property type="entry name" value="GLUCOCORTICOID MODULATORY ELEMENT-BINDING PROTEIN"/>
    <property type="match status" value="1"/>
</dbReference>
<dbReference type="WBParaSite" id="scf7180000423292.g10612">
    <property type="protein sequence ID" value="scf7180000423292.g10612"/>
    <property type="gene ID" value="scf7180000423292.g10612"/>
</dbReference>
<dbReference type="SUPFAM" id="SSF63763">
    <property type="entry name" value="SAND domain-like"/>
    <property type="match status" value="1"/>
</dbReference>
<evidence type="ECO:0000256" key="2">
    <source>
        <dbReference type="ARBA" id="ARBA00022833"/>
    </source>
</evidence>
<keyword evidence="1" id="KW-0479">Metal-binding</keyword>
<evidence type="ECO:0000256" key="1">
    <source>
        <dbReference type="ARBA" id="ARBA00022723"/>
    </source>
</evidence>
<dbReference type="GO" id="GO:0046872">
    <property type="term" value="F:metal ion binding"/>
    <property type="evidence" value="ECO:0007669"/>
    <property type="project" value="UniProtKB-KW"/>
</dbReference>
<feature type="compositionally biased region" description="Polar residues" evidence="7">
    <location>
        <begin position="34"/>
        <end position="44"/>
    </location>
</feature>
<dbReference type="GO" id="GO:0003677">
    <property type="term" value="F:DNA binding"/>
    <property type="evidence" value="ECO:0007669"/>
    <property type="project" value="UniProtKB-KW"/>
</dbReference>
<dbReference type="Proteomes" id="UP000887560">
    <property type="component" value="Unplaced"/>
</dbReference>